<comment type="caution">
    <text evidence="2">The sequence shown here is derived from an EMBL/GenBank/DDBJ whole genome shotgun (WGS) entry which is preliminary data.</text>
</comment>
<proteinExistence type="predicted"/>
<accession>A0A7W6HSP6</accession>
<name>A0A7W6HSP6_9BACT</name>
<feature type="coiled-coil region" evidence="1">
    <location>
        <begin position="149"/>
        <end position="176"/>
    </location>
</feature>
<evidence type="ECO:0000256" key="1">
    <source>
        <dbReference type="SAM" id="Coils"/>
    </source>
</evidence>
<evidence type="ECO:0008006" key="4">
    <source>
        <dbReference type="Google" id="ProtNLM"/>
    </source>
</evidence>
<dbReference type="GeneID" id="93100484"/>
<dbReference type="InterPro" id="IPR021804">
    <property type="entry name" value="DUF3375"/>
</dbReference>
<protein>
    <recommendedName>
        <fullName evidence="4">DUF3375 domain-containing protein</fullName>
    </recommendedName>
</protein>
<gene>
    <name evidence="2" type="ORF">GGR14_000024</name>
</gene>
<dbReference type="Pfam" id="PF11855">
    <property type="entry name" value="DUF3375"/>
    <property type="match status" value="1"/>
</dbReference>
<sequence length="484" mass="57013">MDMQVEEITQILRESPSVRLIKSRSVDFFLSFVIEAFEGQSAIMQERLHMLLENRLDEQENALVEDNLEMTRLGESNEQKAKRLIKDWTDKGFLTNYQNEEGEVIYEISSHTSKLMDWVVSLKKEDYIGTESKFKTLFAQLKELVEYSNEDREKRLELLRAKKMEIEHQIQRLEMGEEVEVYEDYQIEPRYNSLNKLAKELLSDFKEVDDNFKGIIKEIYERQTDNAEKKVLLNYIFDAYGELKQSQQGKSFYAFWEFLLSADLQKEWDELTGALYETLENRGIDAHDMFLREMKKHLFDAGEKVAKTNDRMSEKLSRIIRQNGQMNAEVTKQVINDIKKLLIEATKQKEKPEASLEYETIDINLPVERPLTLAPIKETVYKDKPDMAELSLDDLERIGKLYNPYHIDRLVLRDRINKVLYDRQQTTLAEVIERNEGVEKGLSEVFGYIGVLKEYKTVVNEERQQYIVFAENKTISIPEIIITR</sequence>
<reference evidence="2 3" key="1">
    <citation type="submission" date="2020-08" db="EMBL/GenBank/DDBJ databases">
        <title>Genomic Encyclopedia of Type Strains, Phase IV (KMG-IV): sequencing the most valuable type-strain genomes for metagenomic binning, comparative biology and taxonomic classification.</title>
        <authorList>
            <person name="Goeker M."/>
        </authorList>
    </citation>
    <scope>NUCLEOTIDE SEQUENCE [LARGE SCALE GENOMIC DNA]</scope>
    <source>
        <strain evidence="2 3">DSM 105721</strain>
    </source>
</reference>
<dbReference type="Proteomes" id="UP000546007">
    <property type="component" value="Unassembled WGS sequence"/>
</dbReference>
<keyword evidence="3" id="KW-1185">Reference proteome</keyword>
<keyword evidence="1" id="KW-0175">Coiled coil</keyword>
<evidence type="ECO:0000313" key="2">
    <source>
        <dbReference type="EMBL" id="MBB4024263.1"/>
    </source>
</evidence>
<evidence type="ECO:0000313" key="3">
    <source>
        <dbReference type="Proteomes" id="UP000546007"/>
    </source>
</evidence>
<dbReference type="EMBL" id="JACIES010000001">
    <property type="protein sequence ID" value="MBB4024263.1"/>
    <property type="molecule type" value="Genomic_DNA"/>
</dbReference>
<dbReference type="AlphaFoldDB" id="A0A7W6HSP6"/>
<organism evidence="2 3">
    <name type="scientific">Butyricimonas faecihominis</name>
    <dbReference type="NCBI Taxonomy" id="1472416"/>
    <lineage>
        <taxon>Bacteria</taxon>
        <taxon>Pseudomonadati</taxon>
        <taxon>Bacteroidota</taxon>
        <taxon>Bacteroidia</taxon>
        <taxon>Bacteroidales</taxon>
        <taxon>Odoribacteraceae</taxon>
        <taxon>Butyricimonas</taxon>
    </lineage>
</organism>
<dbReference type="RefSeq" id="WP_007855930.1">
    <property type="nucleotide sequence ID" value="NZ_AP028155.1"/>
</dbReference>